<dbReference type="AlphaFoldDB" id="A0A1I0LCH0"/>
<protein>
    <submittedName>
        <fullName evidence="1">Uncharacterized protein</fullName>
    </submittedName>
</protein>
<accession>A0A1I0LCH0</accession>
<reference evidence="1 2" key="1">
    <citation type="submission" date="2016-10" db="EMBL/GenBank/DDBJ databases">
        <authorList>
            <person name="de Groot N.N."/>
        </authorList>
    </citation>
    <scope>NUCLEOTIDE SEQUENCE [LARGE SCALE GENOMIC DNA]</scope>
    <source>
        <strain evidence="1 2">CGMCC 4.5598</strain>
    </source>
</reference>
<evidence type="ECO:0000313" key="2">
    <source>
        <dbReference type="Proteomes" id="UP000199361"/>
    </source>
</evidence>
<gene>
    <name evidence="1" type="ORF">SAMN05421811_11470</name>
</gene>
<organism evidence="1 2">
    <name type="scientific">Nonomuraea wenchangensis</name>
    <dbReference type="NCBI Taxonomy" id="568860"/>
    <lineage>
        <taxon>Bacteria</taxon>
        <taxon>Bacillati</taxon>
        <taxon>Actinomycetota</taxon>
        <taxon>Actinomycetes</taxon>
        <taxon>Streptosporangiales</taxon>
        <taxon>Streptosporangiaceae</taxon>
        <taxon>Nonomuraea</taxon>
    </lineage>
</organism>
<keyword evidence="2" id="KW-1185">Reference proteome</keyword>
<dbReference type="STRING" id="568860.SAMN05421811_11470"/>
<evidence type="ECO:0000313" key="1">
    <source>
        <dbReference type="EMBL" id="SEU37017.1"/>
    </source>
</evidence>
<sequence length="33" mass="3772">MSLEQVPNEHYNLDILCATFPAWSLFRSDAGVF</sequence>
<dbReference type="Proteomes" id="UP000199361">
    <property type="component" value="Unassembled WGS sequence"/>
</dbReference>
<proteinExistence type="predicted"/>
<name>A0A1I0LCH0_9ACTN</name>
<dbReference type="EMBL" id="FOHX01000014">
    <property type="protein sequence ID" value="SEU37017.1"/>
    <property type="molecule type" value="Genomic_DNA"/>
</dbReference>